<gene>
    <name evidence="1" type="ORF">FOB41_06365</name>
</gene>
<evidence type="ECO:0000313" key="1">
    <source>
        <dbReference type="EMBL" id="QIX20778.1"/>
    </source>
</evidence>
<accession>A0A6H0ZIZ6</accession>
<protein>
    <submittedName>
        <fullName evidence="1">Uncharacterized protein</fullName>
    </submittedName>
</protein>
<proteinExistence type="predicted"/>
<sequence length="107" mass="12441">MMRGTGKTKAMVMALPDDGACVVVHNAAMVRYVERMIYDLRGKDMMKRCKVLRIERQGDADRLQGLRMRTFVDHAFWWLASDRHLLARVQHLVDAINYQFQDMKVAA</sequence>
<dbReference type="EMBL" id="CP050898">
    <property type="protein sequence ID" value="QIX20778.1"/>
    <property type="molecule type" value="Genomic_DNA"/>
</dbReference>
<dbReference type="RefSeq" id="WP_136882730.1">
    <property type="nucleotide sequence ID" value="NZ_CP050898.1"/>
</dbReference>
<dbReference type="Proteomes" id="UP000500870">
    <property type="component" value="Chromosome 1"/>
</dbReference>
<dbReference type="AlphaFoldDB" id="A0A6H0ZIZ6"/>
<reference evidence="1 2" key="1">
    <citation type="submission" date="2020-04" db="EMBL/GenBank/DDBJ databases">
        <title>FDA dAtabase for Regulatory Grade micrObial Sequences (FDA-ARGOS): Supporting development and validation of Infectious Disease Dx tests.</title>
        <authorList>
            <person name="Sciortino C."/>
            <person name="Tallon L."/>
            <person name="Sadzewicz L."/>
            <person name="Vavikolanu K."/>
            <person name="Mehta A."/>
            <person name="Aluvathingal J."/>
            <person name="Nadendla S."/>
            <person name="Nandy P."/>
            <person name="Geyer C."/>
            <person name="Yan Y."/>
            <person name="Sichtig H."/>
        </authorList>
    </citation>
    <scope>NUCLEOTIDE SEQUENCE [LARGE SCALE GENOMIC DNA]</scope>
    <source>
        <strain evidence="1 2">FDAARGOS_633</strain>
    </source>
</reference>
<evidence type="ECO:0000313" key="2">
    <source>
        <dbReference type="Proteomes" id="UP000500870"/>
    </source>
</evidence>
<name>A0A6H0ZIZ6_9HYPH</name>
<organism evidence="1 2">
    <name type="scientific">Agrobacterium pusense</name>
    <dbReference type="NCBI Taxonomy" id="648995"/>
    <lineage>
        <taxon>Bacteria</taxon>
        <taxon>Pseudomonadati</taxon>
        <taxon>Pseudomonadota</taxon>
        <taxon>Alphaproteobacteria</taxon>
        <taxon>Hyphomicrobiales</taxon>
        <taxon>Rhizobiaceae</taxon>
        <taxon>Rhizobium/Agrobacterium group</taxon>
        <taxon>Agrobacterium</taxon>
    </lineage>
</organism>